<feature type="transmembrane region" description="Helical" evidence="5">
    <location>
        <begin position="12"/>
        <end position="34"/>
    </location>
</feature>
<dbReference type="FunFam" id="3.30.420.10:FF:000045">
    <property type="entry name" value="3'-5' exonuclease DinG"/>
    <property type="match status" value="1"/>
</dbReference>
<evidence type="ECO:0000256" key="3">
    <source>
        <dbReference type="ARBA" id="ARBA00026073"/>
    </source>
</evidence>
<evidence type="ECO:0000313" key="7">
    <source>
        <dbReference type="EMBL" id="CUK26266.1"/>
    </source>
</evidence>
<comment type="function">
    <text evidence="2">DNA polymerase III is a complex, multichain enzyme responsible for most of the replicative synthesis in bacteria. The epsilon subunit contain the editing function and is a proofreading 3'-5' exonuclease.</text>
</comment>
<dbReference type="NCBIfam" id="TIGR00573">
    <property type="entry name" value="dnaq"/>
    <property type="match status" value="1"/>
</dbReference>
<dbReference type="GO" id="GO:0003887">
    <property type="term" value="F:DNA-directed DNA polymerase activity"/>
    <property type="evidence" value="ECO:0007669"/>
    <property type="project" value="UniProtKB-EC"/>
</dbReference>
<sequence>MATRLSLRLRIFLFFCLMAIGSAVLLAGTLAFSWSRLEQGADLGPFVMVFILFAFLNGGLALGVWLLFDENVAKPINKLSADLRLRAHSGINEPLNTSYARYLGDLGSAANALSETMSSSVMDAAEQVAHETQRLRGEKDRLTDLLSQIPIASILLNPSREIVLYDSQAAEVLAKIAPPRLKAPIADYFDRVALDEAIKQLAGDNSEAPLSLRDAYGTHEFAGRIKDLGGDGHMIFIDVDSADLDPNAPRPLVFDFDLFEGELATDLRDTALTDLTYVAFDTETTGLSVKDDAIIQIGAVRVLKGRIVNGEAINTYVDPERPIPQSSTKIHAIGDADVQGAPKIAQAGRSLHHFCRDAVLVAHNAPFDIGLLRRSQKIMDVEWNQPVIDTVLLSAVVFGTTEDHTLDALCDRLSITIAPEARHTAYGDAQATAEVLVKLLPLLKGKGIETFGQLIKETQSHSRLLNDLND</sequence>
<keyword evidence="5" id="KW-1133">Transmembrane helix</keyword>
<comment type="catalytic activity">
    <reaction evidence="4">
        <text>DNA(n) + a 2'-deoxyribonucleoside 5'-triphosphate = DNA(n+1) + diphosphate</text>
        <dbReference type="Rhea" id="RHEA:22508"/>
        <dbReference type="Rhea" id="RHEA-COMP:17339"/>
        <dbReference type="Rhea" id="RHEA-COMP:17340"/>
        <dbReference type="ChEBI" id="CHEBI:33019"/>
        <dbReference type="ChEBI" id="CHEBI:61560"/>
        <dbReference type="ChEBI" id="CHEBI:173112"/>
        <dbReference type="EC" id="2.7.7.7"/>
    </reaction>
</comment>
<evidence type="ECO:0000259" key="6">
    <source>
        <dbReference type="SMART" id="SM00479"/>
    </source>
</evidence>
<dbReference type="RefSeq" id="WP_058315182.1">
    <property type="nucleotide sequence ID" value="NZ_CYTO01000009.1"/>
</dbReference>
<organism evidence="7 8">
    <name type="scientific">Cognatishimia activa</name>
    <dbReference type="NCBI Taxonomy" id="1715691"/>
    <lineage>
        <taxon>Bacteria</taxon>
        <taxon>Pseudomonadati</taxon>
        <taxon>Pseudomonadota</taxon>
        <taxon>Alphaproteobacteria</taxon>
        <taxon>Rhodobacterales</taxon>
        <taxon>Paracoccaceae</taxon>
        <taxon>Cognatishimia</taxon>
    </lineage>
</organism>
<dbReference type="GO" id="GO:0005829">
    <property type="term" value="C:cytosol"/>
    <property type="evidence" value="ECO:0007669"/>
    <property type="project" value="TreeGrafter"/>
</dbReference>
<accession>A0A0P1IW90</accession>
<dbReference type="AlphaFoldDB" id="A0A0P1IW90"/>
<evidence type="ECO:0000256" key="4">
    <source>
        <dbReference type="ARBA" id="ARBA00049244"/>
    </source>
</evidence>
<dbReference type="Proteomes" id="UP000051184">
    <property type="component" value="Unassembled WGS sequence"/>
</dbReference>
<reference evidence="8" key="1">
    <citation type="submission" date="2015-09" db="EMBL/GenBank/DDBJ databases">
        <authorList>
            <person name="Rodrigo-Torres Lidia"/>
            <person name="Arahal R.David."/>
        </authorList>
    </citation>
    <scope>NUCLEOTIDE SEQUENCE [LARGE SCALE GENOMIC DNA]</scope>
    <source>
        <strain evidence="8">CECT 5114</strain>
    </source>
</reference>
<dbReference type="CDD" id="cd06127">
    <property type="entry name" value="DEDDh"/>
    <property type="match status" value="1"/>
</dbReference>
<dbReference type="GO" id="GO:0045004">
    <property type="term" value="P:DNA replication proofreading"/>
    <property type="evidence" value="ECO:0007669"/>
    <property type="project" value="TreeGrafter"/>
</dbReference>
<keyword evidence="7" id="KW-0548">Nucleotidyltransferase</keyword>
<dbReference type="OrthoDB" id="9804290at2"/>
<evidence type="ECO:0000256" key="5">
    <source>
        <dbReference type="SAM" id="Phobius"/>
    </source>
</evidence>
<keyword evidence="7" id="KW-0808">Transferase</keyword>
<feature type="transmembrane region" description="Helical" evidence="5">
    <location>
        <begin position="46"/>
        <end position="68"/>
    </location>
</feature>
<dbReference type="Gene3D" id="3.30.420.10">
    <property type="entry name" value="Ribonuclease H-like superfamily/Ribonuclease H"/>
    <property type="match status" value="1"/>
</dbReference>
<dbReference type="InterPro" id="IPR036397">
    <property type="entry name" value="RNaseH_sf"/>
</dbReference>
<dbReference type="InterPro" id="IPR012337">
    <property type="entry name" value="RNaseH-like_sf"/>
</dbReference>
<evidence type="ECO:0000256" key="1">
    <source>
        <dbReference type="ARBA" id="ARBA00012417"/>
    </source>
</evidence>
<comment type="subunit">
    <text evidence="3">DNA polymerase III contains a core (composed of alpha, epsilon and theta chains) that associates with a tau subunit. This core dimerizes to form the POLIII' complex. PolIII' associates with the gamma complex (composed of gamma, delta, delta', psi and chi chains) and with the beta chain to form the complete DNA polymerase III complex.</text>
</comment>
<keyword evidence="5" id="KW-0812">Transmembrane</keyword>
<dbReference type="GO" id="GO:0008408">
    <property type="term" value="F:3'-5' exonuclease activity"/>
    <property type="evidence" value="ECO:0007669"/>
    <property type="project" value="TreeGrafter"/>
</dbReference>
<dbReference type="InterPro" id="IPR013520">
    <property type="entry name" value="Ribonucl_H"/>
</dbReference>
<dbReference type="GO" id="GO:0003677">
    <property type="term" value="F:DNA binding"/>
    <property type="evidence" value="ECO:0007669"/>
    <property type="project" value="InterPro"/>
</dbReference>
<dbReference type="PANTHER" id="PTHR30231:SF41">
    <property type="entry name" value="DNA POLYMERASE III SUBUNIT EPSILON"/>
    <property type="match status" value="1"/>
</dbReference>
<keyword evidence="8" id="KW-1185">Reference proteome</keyword>
<keyword evidence="5" id="KW-0472">Membrane</keyword>
<dbReference type="STRING" id="1715691.TA5113_00903"/>
<dbReference type="EMBL" id="CYUE01000020">
    <property type="protein sequence ID" value="CUK26266.1"/>
    <property type="molecule type" value="Genomic_DNA"/>
</dbReference>
<feature type="domain" description="Exonuclease" evidence="6">
    <location>
        <begin position="276"/>
        <end position="445"/>
    </location>
</feature>
<evidence type="ECO:0000313" key="8">
    <source>
        <dbReference type="Proteomes" id="UP000051184"/>
    </source>
</evidence>
<dbReference type="EC" id="2.7.7.7" evidence="1"/>
<dbReference type="PANTHER" id="PTHR30231">
    <property type="entry name" value="DNA POLYMERASE III SUBUNIT EPSILON"/>
    <property type="match status" value="1"/>
</dbReference>
<dbReference type="SMART" id="SM00479">
    <property type="entry name" value="EXOIII"/>
    <property type="match status" value="1"/>
</dbReference>
<proteinExistence type="predicted"/>
<gene>
    <name evidence="7" type="primary">polC</name>
    <name evidence="7" type="ORF">TA5114_02075</name>
</gene>
<dbReference type="Pfam" id="PF00929">
    <property type="entry name" value="RNase_T"/>
    <property type="match status" value="1"/>
</dbReference>
<protein>
    <recommendedName>
        <fullName evidence="1">DNA-directed DNA polymerase</fullName>
        <ecNumber evidence="1">2.7.7.7</ecNumber>
    </recommendedName>
</protein>
<dbReference type="SUPFAM" id="SSF53098">
    <property type="entry name" value="Ribonuclease H-like"/>
    <property type="match status" value="1"/>
</dbReference>
<evidence type="ECO:0000256" key="2">
    <source>
        <dbReference type="ARBA" id="ARBA00025483"/>
    </source>
</evidence>
<name>A0A0P1IW90_9RHOB</name>
<dbReference type="InterPro" id="IPR006054">
    <property type="entry name" value="DnaQ"/>
</dbReference>